<name>A0A1X0QJV3_9MICR</name>
<sequence>MKIEEVEAVFDEFTSNPEEWDNTGILVNSYCESDKILLTIDLTEEVIDEAINFGIKLIVSYHPYIFKPLKSIVRKDYIKLIKNEISVYCPHTKLDFLMNDYLFKKYNNYTFHELTSELKKKFNVSKLRGVFINNKTFSPMNDKLVVIVGSCYLPKVTNSFILTGEMKHHDLLEAKRNNNSVILLDHSNSERIFLPELKKILKQKLPEDIKILISKKDEDPIEMF</sequence>
<dbReference type="InterPro" id="IPR002678">
    <property type="entry name" value="DUF34/NIF3"/>
</dbReference>
<dbReference type="EMBL" id="LTAI01000074">
    <property type="protein sequence ID" value="ORE00038.1"/>
    <property type="molecule type" value="Genomic_DNA"/>
</dbReference>
<feature type="binding site" evidence="3">
    <location>
        <position position="95"/>
    </location>
    <ligand>
        <name>a divalent metal cation</name>
        <dbReference type="ChEBI" id="CHEBI:60240"/>
        <label>1</label>
    </ligand>
</feature>
<dbReference type="VEuPathDB" id="MicrosporidiaDB:HERIO_98"/>
<evidence type="ECO:0000256" key="1">
    <source>
        <dbReference type="ARBA" id="ARBA00006964"/>
    </source>
</evidence>
<dbReference type="PANTHER" id="PTHR13799:SF14">
    <property type="entry name" value="GTP CYCLOHYDROLASE 1 TYPE 2 HOMOLOG"/>
    <property type="match status" value="1"/>
</dbReference>
<dbReference type="AlphaFoldDB" id="A0A1X0QJV3"/>
<gene>
    <name evidence="4" type="primary">GTPC1</name>
    <name evidence="4" type="ORF">A0H76_2445</name>
</gene>
<dbReference type="Proteomes" id="UP000192501">
    <property type="component" value="Unassembled WGS sequence"/>
</dbReference>
<accession>A0A1X0QJV3</accession>
<comment type="similarity">
    <text evidence="1">Belongs to the GTP cyclohydrolase I type 2/NIF3 family.</text>
</comment>
<organism evidence="4 5">
    <name type="scientific">Hepatospora eriocheir</name>
    <dbReference type="NCBI Taxonomy" id="1081669"/>
    <lineage>
        <taxon>Eukaryota</taxon>
        <taxon>Fungi</taxon>
        <taxon>Fungi incertae sedis</taxon>
        <taxon>Microsporidia</taxon>
        <taxon>Hepatosporidae</taxon>
        <taxon>Hepatospora</taxon>
    </lineage>
</organism>
<protein>
    <submittedName>
        <fullName evidence="4">GTPC1</fullName>
    </submittedName>
</protein>
<dbReference type="InterPro" id="IPR036069">
    <property type="entry name" value="DUF34/NIF3_sf"/>
</dbReference>
<evidence type="ECO:0000313" key="5">
    <source>
        <dbReference type="Proteomes" id="UP000192501"/>
    </source>
</evidence>
<keyword evidence="2 3" id="KW-0479">Metal-binding</keyword>
<dbReference type="FunFam" id="3.40.1390.30:FF:000001">
    <property type="entry name" value="GTP cyclohydrolase 1 type 2"/>
    <property type="match status" value="1"/>
</dbReference>
<dbReference type="PANTHER" id="PTHR13799">
    <property type="entry name" value="NGG1 INTERACTING FACTOR 3"/>
    <property type="match status" value="1"/>
</dbReference>
<dbReference type="GO" id="GO:0005737">
    <property type="term" value="C:cytoplasm"/>
    <property type="evidence" value="ECO:0007669"/>
    <property type="project" value="TreeGrafter"/>
</dbReference>
<feature type="binding site" evidence="3">
    <location>
        <position position="190"/>
    </location>
    <ligand>
        <name>a divalent metal cation</name>
        <dbReference type="ChEBI" id="CHEBI:60240"/>
        <label>1</label>
    </ligand>
</feature>
<comment type="caution">
    <text evidence="4">The sequence shown here is derived from an EMBL/GenBank/DDBJ whole genome shotgun (WGS) entry which is preliminary data.</text>
</comment>
<dbReference type="VEuPathDB" id="MicrosporidiaDB:A0H76_2445"/>
<dbReference type="Pfam" id="PF01784">
    <property type="entry name" value="DUF34_NIF3"/>
    <property type="match status" value="1"/>
</dbReference>
<evidence type="ECO:0000256" key="3">
    <source>
        <dbReference type="PIRSR" id="PIRSR602678-1"/>
    </source>
</evidence>
<feature type="binding site" evidence="3">
    <location>
        <position position="186"/>
    </location>
    <ligand>
        <name>a divalent metal cation</name>
        <dbReference type="ChEBI" id="CHEBI:60240"/>
        <label>1</label>
    </ligand>
</feature>
<proteinExistence type="inferred from homology"/>
<evidence type="ECO:0000256" key="2">
    <source>
        <dbReference type="ARBA" id="ARBA00022723"/>
    </source>
</evidence>
<dbReference type="GO" id="GO:0046872">
    <property type="term" value="F:metal ion binding"/>
    <property type="evidence" value="ECO:0007669"/>
    <property type="project" value="UniProtKB-KW"/>
</dbReference>
<evidence type="ECO:0000313" key="4">
    <source>
        <dbReference type="EMBL" id="ORE00038.1"/>
    </source>
</evidence>
<feature type="binding site" evidence="3">
    <location>
        <position position="62"/>
    </location>
    <ligand>
        <name>a divalent metal cation</name>
        <dbReference type="ChEBI" id="CHEBI:60240"/>
        <label>1</label>
    </ligand>
</feature>
<dbReference type="SUPFAM" id="SSF102705">
    <property type="entry name" value="NIF3 (NGG1p interacting factor 3)-like"/>
    <property type="match status" value="1"/>
</dbReference>
<reference evidence="4 5" key="1">
    <citation type="journal article" date="2017" name="Environ. Microbiol.">
        <title>Decay of the glycolytic pathway and adaptation to intranuclear parasitism within Enterocytozoonidae microsporidia.</title>
        <authorList>
            <person name="Wiredu Boakye D."/>
            <person name="Jaroenlak P."/>
            <person name="Prachumwat A."/>
            <person name="Williams T.A."/>
            <person name="Bateman K.S."/>
            <person name="Itsathitphaisarn O."/>
            <person name="Sritunyalucksana K."/>
            <person name="Paszkiewicz K.H."/>
            <person name="Moore K.A."/>
            <person name="Stentiford G.D."/>
            <person name="Williams B.A."/>
        </authorList>
    </citation>
    <scope>NUCLEOTIDE SEQUENCE [LARGE SCALE GENOMIC DNA]</scope>
    <source>
        <strain evidence="5">canceri</strain>
    </source>
</reference>
<dbReference type="Gene3D" id="3.40.1390.30">
    <property type="entry name" value="NIF3 (NGG1p interacting factor 3)-like"/>
    <property type="match status" value="2"/>
</dbReference>